<dbReference type="InterPro" id="IPR023799">
    <property type="entry name" value="RbfA_dom_sf"/>
</dbReference>
<accession>A0AAD1S1W7</accession>
<name>A0AAD1S1W7_PELCU</name>
<evidence type="ECO:0000256" key="1">
    <source>
        <dbReference type="SAM" id="MobiDB-lite"/>
    </source>
</evidence>
<evidence type="ECO:0000313" key="3">
    <source>
        <dbReference type="Proteomes" id="UP001295444"/>
    </source>
</evidence>
<feature type="compositionally biased region" description="Acidic residues" evidence="1">
    <location>
        <begin position="352"/>
        <end position="366"/>
    </location>
</feature>
<dbReference type="GO" id="GO:0006364">
    <property type="term" value="P:rRNA processing"/>
    <property type="evidence" value="ECO:0007669"/>
    <property type="project" value="InterPro"/>
</dbReference>
<protein>
    <submittedName>
        <fullName evidence="2">Ribosome-binding factor A, mitochondrial</fullName>
    </submittedName>
</protein>
<dbReference type="Proteomes" id="UP001295444">
    <property type="component" value="Chromosome 04"/>
</dbReference>
<sequence length="375" mass="42917">MALYSAALPGMLRGLSRRMWPGLPAGRECMCSLTPVCSFQDASSCHVRPHRALHVSSAMSAKNLLKKFASKTKKKFWYDSPSLGTHFVKKPDSLLSLMKVQKKEHREDSIRMRTLNSILHKTLTDLLRTPEISNEIYNLNLELSKVSITADFSACRAYWITCGDVETDDQAEKVLTKSAPQFRHHLLTHQVLGSVPPIVFVRDKENAMIQEVERLLAMADFGEDYKTPVTQGHDEIRELGNVSMEAFDTSTEVPPSPTSSLFGIDHANLNRQILDYKHKMRDHETESDFTVLSQHQQEQLAEIRKQKILKKKMKKLKAKLLDDDITPQRYLMEKYNALNRDIEASSEHIELESEDLTTDQQEEVDEERTHPQGDR</sequence>
<dbReference type="PANTHER" id="PTHR14725">
    <property type="entry name" value="RIBOSOME-BINDING FACTOR A, MITOCHONDRIAL-RELATED"/>
    <property type="match status" value="1"/>
</dbReference>
<dbReference type="InterPro" id="IPR015946">
    <property type="entry name" value="KH_dom-like_a/b"/>
</dbReference>
<dbReference type="Pfam" id="PF02033">
    <property type="entry name" value="RBFA"/>
    <property type="match status" value="1"/>
</dbReference>
<feature type="region of interest" description="Disordered" evidence="1">
    <location>
        <begin position="346"/>
        <end position="375"/>
    </location>
</feature>
<gene>
    <name evidence="2" type="ORF">PECUL_23A043655</name>
</gene>
<dbReference type="SUPFAM" id="SSF89919">
    <property type="entry name" value="Ribosome-binding factor A, RbfA"/>
    <property type="match status" value="1"/>
</dbReference>
<organism evidence="2 3">
    <name type="scientific">Pelobates cultripes</name>
    <name type="common">Western spadefoot toad</name>
    <dbReference type="NCBI Taxonomy" id="61616"/>
    <lineage>
        <taxon>Eukaryota</taxon>
        <taxon>Metazoa</taxon>
        <taxon>Chordata</taxon>
        <taxon>Craniata</taxon>
        <taxon>Vertebrata</taxon>
        <taxon>Euteleostomi</taxon>
        <taxon>Amphibia</taxon>
        <taxon>Batrachia</taxon>
        <taxon>Anura</taxon>
        <taxon>Pelobatoidea</taxon>
        <taxon>Pelobatidae</taxon>
        <taxon>Pelobates</taxon>
    </lineage>
</organism>
<evidence type="ECO:0000313" key="2">
    <source>
        <dbReference type="EMBL" id="CAH2284536.1"/>
    </source>
</evidence>
<proteinExistence type="predicted"/>
<dbReference type="EMBL" id="OW240915">
    <property type="protein sequence ID" value="CAH2284536.1"/>
    <property type="molecule type" value="Genomic_DNA"/>
</dbReference>
<reference evidence="2" key="1">
    <citation type="submission" date="2022-03" db="EMBL/GenBank/DDBJ databases">
        <authorList>
            <person name="Alioto T."/>
            <person name="Alioto T."/>
            <person name="Gomez Garrido J."/>
        </authorList>
    </citation>
    <scope>NUCLEOTIDE SEQUENCE</scope>
</reference>
<dbReference type="InterPro" id="IPR039212">
    <property type="entry name" value="RBFA_mitochondrial"/>
</dbReference>
<dbReference type="Gene3D" id="3.30.300.20">
    <property type="match status" value="1"/>
</dbReference>
<dbReference type="InterPro" id="IPR000238">
    <property type="entry name" value="RbfA"/>
</dbReference>
<keyword evidence="3" id="KW-1185">Reference proteome</keyword>
<dbReference type="PANTHER" id="PTHR14725:SF0">
    <property type="entry name" value="RIBOSOME-BINDING FACTOR A, MITOCHONDRIAL-RELATED"/>
    <property type="match status" value="1"/>
</dbReference>
<dbReference type="AlphaFoldDB" id="A0AAD1S1W7"/>